<evidence type="ECO:0000313" key="17">
    <source>
        <dbReference type="EMBL" id="RQW64783.1"/>
    </source>
</evidence>
<evidence type="ECO:0000256" key="1">
    <source>
        <dbReference type="ARBA" id="ARBA00000085"/>
    </source>
</evidence>
<dbReference type="InterPro" id="IPR050956">
    <property type="entry name" value="2C_system_His_kinase"/>
</dbReference>
<evidence type="ECO:0000256" key="6">
    <source>
        <dbReference type="ARBA" id="ARBA00022519"/>
    </source>
</evidence>
<dbReference type="FunFam" id="3.30.565.10:FF:000010">
    <property type="entry name" value="Sensor histidine kinase RcsC"/>
    <property type="match status" value="1"/>
</dbReference>
<dbReference type="InterPro" id="IPR015387">
    <property type="entry name" value="LuxQ-periplasm_dom"/>
</dbReference>
<keyword evidence="9" id="KW-0378">Hydrolase</keyword>
<dbReference type="Pfam" id="PF09308">
    <property type="entry name" value="LuxQ-periplasm"/>
    <property type="match status" value="1"/>
</dbReference>
<evidence type="ECO:0000256" key="12">
    <source>
        <dbReference type="ARBA" id="ARBA00023012"/>
    </source>
</evidence>
<dbReference type="Pfam" id="PF02518">
    <property type="entry name" value="HATPase_c"/>
    <property type="match status" value="1"/>
</dbReference>
<keyword evidence="6" id="KW-0997">Cell inner membrane</keyword>
<keyword evidence="12" id="KW-0902">Two-component regulatory system</keyword>
<accession>A0A3N9TLL8</accession>
<evidence type="ECO:0000256" key="11">
    <source>
        <dbReference type="ARBA" id="ARBA00022989"/>
    </source>
</evidence>
<comment type="caution">
    <text evidence="17">The sequence shown here is derived from an EMBL/GenBank/DDBJ whole genome shotgun (WGS) entry which is preliminary data.</text>
</comment>
<dbReference type="SUPFAM" id="SSF47384">
    <property type="entry name" value="Homodimeric domain of signal transducing histidine kinase"/>
    <property type="match status" value="1"/>
</dbReference>
<dbReference type="SMART" id="SM00388">
    <property type="entry name" value="HisKA"/>
    <property type="match status" value="1"/>
</dbReference>
<evidence type="ECO:0000313" key="18">
    <source>
        <dbReference type="Proteomes" id="UP000281112"/>
    </source>
</evidence>
<dbReference type="Pfam" id="PF00512">
    <property type="entry name" value="HisKA"/>
    <property type="match status" value="1"/>
</dbReference>
<name>A0A3N9TLL8_9VIBR</name>
<dbReference type="InterPro" id="IPR003661">
    <property type="entry name" value="HisK_dim/P_dom"/>
</dbReference>
<dbReference type="InterPro" id="IPR036097">
    <property type="entry name" value="HisK_dim/P_sf"/>
</dbReference>
<dbReference type="PRINTS" id="PR00344">
    <property type="entry name" value="BCTRLSENSOR"/>
</dbReference>
<proteinExistence type="predicted"/>
<dbReference type="OrthoDB" id="9810730at2"/>
<keyword evidence="11 14" id="KW-1133">Transmembrane helix</keyword>
<dbReference type="InterPro" id="IPR029151">
    <property type="entry name" value="Sensor-like_sf"/>
</dbReference>
<dbReference type="Pfam" id="PF00072">
    <property type="entry name" value="Response_reg"/>
    <property type="match status" value="1"/>
</dbReference>
<dbReference type="Gene3D" id="2.20.20.100">
    <property type="entry name" value="LuxQ periplasmic domain, C-terminal subdomain"/>
    <property type="match status" value="1"/>
</dbReference>
<dbReference type="PANTHER" id="PTHR43719">
    <property type="entry name" value="TWO-COMPONENT HISTIDINE KINASE"/>
    <property type="match status" value="1"/>
</dbReference>
<evidence type="ECO:0000256" key="5">
    <source>
        <dbReference type="ARBA" id="ARBA00022475"/>
    </source>
</evidence>
<evidence type="ECO:0000256" key="10">
    <source>
        <dbReference type="ARBA" id="ARBA00022912"/>
    </source>
</evidence>
<dbReference type="PANTHER" id="PTHR43719:SF28">
    <property type="entry name" value="PEROXIDE STRESS-ACTIVATED HISTIDINE KINASE MAK1-RELATED"/>
    <property type="match status" value="1"/>
</dbReference>
<dbReference type="SMART" id="SM00448">
    <property type="entry name" value="REC"/>
    <property type="match status" value="1"/>
</dbReference>
<evidence type="ECO:0000256" key="7">
    <source>
        <dbReference type="ARBA" id="ARBA00022553"/>
    </source>
</evidence>
<dbReference type="InterPro" id="IPR005467">
    <property type="entry name" value="His_kinase_dom"/>
</dbReference>
<evidence type="ECO:0000256" key="4">
    <source>
        <dbReference type="ARBA" id="ARBA00019468"/>
    </source>
</evidence>
<evidence type="ECO:0000256" key="3">
    <source>
        <dbReference type="ARBA" id="ARBA00012438"/>
    </source>
</evidence>
<dbReference type="CDD" id="cd17546">
    <property type="entry name" value="REC_hyHK_CKI1_RcsC-like"/>
    <property type="match status" value="1"/>
</dbReference>
<evidence type="ECO:0000259" key="16">
    <source>
        <dbReference type="PROSITE" id="PS50110"/>
    </source>
</evidence>
<keyword evidence="7 13" id="KW-0597">Phosphoprotein</keyword>
<comment type="catalytic activity">
    <reaction evidence="1">
        <text>ATP + protein L-histidine = ADP + protein N-phospho-L-histidine.</text>
        <dbReference type="EC" id="2.7.13.3"/>
    </reaction>
</comment>
<evidence type="ECO:0000256" key="2">
    <source>
        <dbReference type="ARBA" id="ARBA00004429"/>
    </source>
</evidence>
<dbReference type="GO" id="GO:0005886">
    <property type="term" value="C:plasma membrane"/>
    <property type="evidence" value="ECO:0007669"/>
    <property type="project" value="UniProtKB-SubCell"/>
</dbReference>
<evidence type="ECO:0000256" key="8">
    <source>
        <dbReference type="ARBA" id="ARBA00022692"/>
    </source>
</evidence>
<dbReference type="Gene3D" id="3.30.450.220">
    <property type="entry name" value="LuxQ periplasmic domain, N-terminal subdomain"/>
    <property type="match status" value="1"/>
</dbReference>
<dbReference type="InterPro" id="IPR043056">
    <property type="entry name" value="LuxQ-periplasm_N"/>
</dbReference>
<keyword evidence="14" id="KW-0472">Membrane</keyword>
<sequence>MNKYFQKKRKIATYFTRSIALVISALTFGVLFQSYHISSSLIAQEVERTATQTSNLQQRVFDFRLSLLKIHQDSSASNPELVKAVKQQSGYAIEKFFKSVDQQDPDNTPDFRFLTNLNAPVWDDGSAEFFGIDRQRLISIFNAVSLNNFWNIVKFRLNGENAYVLARRAPLVDPVSGEVIGYLVVAFLLNDNFHLIEDLRTRSHSQNLVLEIKNEVLSSTLTGKESYELNDILQDNITYNQDDQIFINKTHLSIDDIPTQLTLYSVQSNQNIHKLRFNFYLAVIFTLLATIVFSFILWRWLHKRIRAEIETLMHFTYTIAERGTEVKFDGSTIAEFDHFGRVLEHTFHRLSEQEKQFENLFNYSIVPTILWGTNSSLLRMNPAAVKHFSKDVDGNKPLYLELKQKLSKTISDVSHGKRSGEVITEINGRTLRWTVSPISSANGLESILTQGQDITSIADAEKQSRLAKIEAERTAGARADFLARMSHEVRTPLNGILGVAQLLKQSSTDEKHQEQVGVLCACSEHLLAVLNDILDFSKLEHGKFNITIAEFNLVDTVNAVEKIYRPLCEEKRVHFNLVHNLEQPTIVFSDQIRLNQIIFNLLNNAVKFTESGDITIKVQLTGQQTIEPQLIVEISDTGIGIDEKEQAIIFEPFIQSSSRVSKDHGGSGLGLSIVKNLVELFGGQISLSSEMNKGSTFSFSIPMQIKNQLPGTQPTSNDILIHSNLYFTSEPRVLVVEDNKTNAFIARAFCEKFGLKVSWAKDGDEAIDMVGKSNFDLILMDNQLPRQDGIEITKIMRRELNVRAPIFACTADGSNETQEAFLNAGADFIIVKPIREEKVQQALMFFKSAFYRRN</sequence>
<dbReference type="EC" id="2.7.13.3" evidence="3"/>
<protein>
    <recommendedName>
        <fullName evidence="4">Autoinducer 2 sensor kinase/phosphatase LuxQ</fullName>
        <ecNumber evidence="3">2.7.13.3</ecNumber>
    </recommendedName>
</protein>
<keyword evidence="5" id="KW-1003">Cell membrane</keyword>
<dbReference type="AlphaFoldDB" id="A0A3N9TLL8"/>
<dbReference type="InterPro" id="IPR011006">
    <property type="entry name" value="CheY-like_superfamily"/>
</dbReference>
<dbReference type="Gene3D" id="3.30.565.10">
    <property type="entry name" value="Histidine kinase-like ATPase, C-terminal domain"/>
    <property type="match status" value="1"/>
</dbReference>
<feature type="transmembrane region" description="Helical" evidence="14">
    <location>
        <begin position="277"/>
        <end position="298"/>
    </location>
</feature>
<feature type="domain" description="Response regulatory" evidence="16">
    <location>
        <begin position="732"/>
        <end position="847"/>
    </location>
</feature>
<dbReference type="Proteomes" id="UP000281112">
    <property type="component" value="Unassembled WGS sequence"/>
</dbReference>
<keyword evidence="18" id="KW-1185">Reference proteome</keyword>
<evidence type="ECO:0000256" key="9">
    <source>
        <dbReference type="ARBA" id="ARBA00022801"/>
    </source>
</evidence>
<comment type="subcellular location">
    <subcellularLocation>
        <location evidence="2">Cell inner membrane</location>
        <topology evidence="2">Multi-pass membrane protein</topology>
    </subcellularLocation>
</comment>
<dbReference type="Gene3D" id="1.10.287.130">
    <property type="match status" value="1"/>
</dbReference>
<dbReference type="PROSITE" id="PS50109">
    <property type="entry name" value="HIS_KIN"/>
    <property type="match status" value="1"/>
</dbReference>
<dbReference type="InterPro" id="IPR003594">
    <property type="entry name" value="HATPase_dom"/>
</dbReference>
<gene>
    <name evidence="17" type="ORF">EES38_01680</name>
</gene>
<evidence type="ECO:0000256" key="14">
    <source>
        <dbReference type="SAM" id="Phobius"/>
    </source>
</evidence>
<feature type="modified residue" description="4-aspartylphosphate" evidence="13">
    <location>
        <position position="781"/>
    </location>
</feature>
<dbReference type="PROSITE" id="PS50110">
    <property type="entry name" value="RESPONSE_REGULATORY"/>
    <property type="match status" value="1"/>
</dbReference>
<dbReference type="SUPFAM" id="SSF52172">
    <property type="entry name" value="CheY-like"/>
    <property type="match status" value="1"/>
</dbReference>
<feature type="domain" description="Histidine kinase" evidence="15">
    <location>
        <begin position="484"/>
        <end position="705"/>
    </location>
</feature>
<dbReference type="SMART" id="SM00387">
    <property type="entry name" value="HATPase_c"/>
    <property type="match status" value="1"/>
</dbReference>
<dbReference type="InterPro" id="IPR036890">
    <property type="entry name" value="HATPase_C_sf"/>
</dbReference>
<keyword evidence="8 14" id="KW-0812">Transmembrane</keyword>
<organism evidence="17 18">
    <name type="scientific">Vibrio viridaestus</name>
    <dbReference type="NCBI Taxonomy" id="2487322"/>
    <lineage>
        <taxon>Bacteria</taxon>
        <taxon>Pseudomonadati</taxon>
        <taxon>Pseudomonadota</taxon>
        <taxon>Gammaproteobacteria</taxon>
        <taxon>Vibrionales</taxon>
        <taxon>Vibrionaceae</taxon>
        <taxon>Vibrio</taxon>
    </lineage>
</organism>
<dbReference type="RefSeq" id="WP_124935433.1">
    <property type="nucleotide sequence ID" value="NZ_RJVQ01000001.1"/>
</dbReference>
<keyword evidence="10" id="KW-0904">Protein phosphatase</keyword>
<dbReference type="GO" id="GO:0004721">
    <property type="term" value="F:phosphoprotein phosphatase activity"/>
    <property type="evidence" value="ECO:0007669"/>
    <property type="project" value="UniProtKB-KW"/>
</dbReference>
<reference evidence="17 18" key="1">
    <citation type="submission" date="2018-11" db="EMBL/GenBank/DDBJ databases">
        <title>Vibrio LJC006 sp. nov., isolated from seawater during the bloom of the enteromorpha.</title>
        <authorList>
            <person name="Liang J."/>
        </authorList>
    </citation>
    <scope>NUCLEOTIDE SEQUENCE [LARGE SCALE GENOMIC DNA]</scope>
    <source>
        <strain evidence="17 18">LJC006</strain>
    </source>
</reference>
<dbReference type="Gene3D" id="3.40.50.2300">
    <property type="match status" value="1"/>
</dbReference>
<evidence type="ECO:0000256" key="13">
    <source>
        <dbReference type="PROSITE-ProRule" id="PRU00169"/>
    </source>
</evidence>
<dbReference type="InterPro" id="IPR001789">
    <property type="entry name" value="Sig_transdc_resp-reg_receiver"/>
</dbReference>
<dbReference type="InterPro" id="IPR004358">
    <property type="entry name" value="Sig_transdc_His_kin-like_C"/>
</dbReference>
<dbReference type="GO" id="GO:0000155">
    <property type="term" value="F:phosphorelay sensor kinase activity"/>
    <property type="evidence" value="ECO:0007669"/>
    <property type="project" value="InterPro"/>
</dbReference>
<dbReference type="CDD" id="cd16922">
    <property type="entry name" value="HATPase_EvgS-ArcB-TorS-like"/>
    <property type="match status" value="1"/>
</dbReference>
<evidence type="ECO:0000259" key="15">
    <source>
        <dbReference type="PROSITE" id="PS50109"/>
    </source>
</evidence>
<dbReference type="EMBL" id="RJVQ01000001">
    <property type="protein sequence ID" value="RQW64783.1"/>
    <property type="molecule type" value="Genomic_DNA"/>
</dbReference>
<dbReference type="CDD" id="cd00082">
    <property type="entry name" value="HisKA"/>
    <property type="match status" value="1"/>
</dbReference>
<dbReference type="SUPFAM" id="SSF55874">
    <property type="entry name" value="ATPase domain of HSP90 chaperone/DNA topoisomerase II/histidine kinase"/>
    <property type="match status" value="1"/>
</dbReference>
<dbReference type="SUPFAM" id="SSF103190">
    <property type="entry name" value="Sensory domain-like"/>
    <property type="match status" value="1"/>
</dbReference>